<keyword evidence="2 8" id="KW-0813">Transport</keyword>
<gene>
    <name evidence="11" type="ORF">DI563_26685</name>
</gene>
<comment type="similarity">
    <text evidence="8">Belongs to the TonB-dependent receptor family.</text>
</comment>
<evidence type="ECO:0000256" key="2">
    <source>
        <dbReference type="ARBA" id="ARBA00022448"/>
    </source>
</evidence>
<dbReference type="AlphaFoldDB" id="A0A2W5PG16"/>
<dbReference type="Pfam" id="PF00593">
    <property type="entry name" value="TonB_dep_Rec_b-barrel"/>
    <property type="match status" value="1"/>
</dbReference>
<evidence type="ECO:0000256" key="8">
    <source>
        <dbReference type="PROSITE-ProRule" id="PRU01360"/>
    </source>
</evidence>
<feature type="non-terminal residue" evidence="11">
    <location>
        <position position="1"/>
    </location>
</feature>
<dbReference type="InterPro" id="IPR036942">
    <property type="entry name" value="Beta-barrel_TonB_sf"/>
</dbReference>
<evidence type="ECO:0000256" key="1">
    <source>
        <dbReference type="ARBA" id="ARBA00004571"/>
    </source>
</evidence>
<dbReference type="PANTHER" id="PTHR32552:SF74">
    <property type="entry name" value="HYDROXAMATE SIDEROPHORE RECEPTOR FHUE"/>
    <property type="match status" value="1"/>
</dbReference>
<feature type="domain" description="TonB-dependent receptor-like beta-barrel" evidence="10">
    <location>
        <begin position="5"/>
        <end position="124"/>
    </location>
</feature>
<evidence type="ECO:0000256" key="5">
    <source>
        <dbReference type="ARBA" id="ARBA00023077"/>
    </source>
</evidence>
<evidence type="ECO:0000256" key="4">
    <source>
        <dbReference type="ARBA" id="ARBA00022692"/>
    </source>
</evidence>
<name>A0A2W5PG16_VARPD</name>
<dbReference type="GO" id="GO:0009279">
    <property type="term" value="C:cell outer membrane"/>
    <property type="evidence" value="ECO:0007669"/>
    <property type="project" value="UniProtKB-SubCell"/>
</dbReference>
<dbReference type="Proteomes" id="UP000249135">
    <property type="component" value="Unassembled WGS sequence"/>
</dbReference>
<dbReference type="InterPro" id="IPR000531">
    <property type="entry name" value="Beta-barrel_TonB"/>
</dbReference>
<evidence type="ECO:0000259" key="10">
    <source>
        <dbReference type="Pfam" id="PF00593"/>
    </source>
</evidence>
<accession>A0A2W5PG16</accession>
<dbReference type="PANTHER" id="PTHR32552">
    <property type="entry name" value="FERRICHROME IRON RECEPTOR-RELATED"/>
    <property type="match status" value="1"/>
</dbReference>
<comment type="subcellular location">
    <subcellularLocation>
        <location evidence="1 8">Cell outer membrane</location>
        <topology evidence="1 8">Multi-pass membrane protein</topology>
    </subcellularLocation>
</comment>
<keyword evidence="4 8" id="KW-0812">Transmembrane</keyword>
<dbReference type="InterPro" id="IPR039426">
    <property type="entry name" value="TonB-dep_rcpt-like"/>
</dbReference>
<keyword evidence="7 8" id="KW-0998">Cell outer membrane</keyword>
<dbReference type="GO" id="GO:0015344">
    <property type="term" value="F:siderophore uptake transmembrane transporter activity"/>
    <property type="evidence" value="ECO:0007669"/>
    <property type="project" value="TreeGrafter"/>
</dbReference>
<protein>
    <submittedName>
        <fullName evidence="11">TonB-dependent siderophore receptor</fullName>
    </submittedName>
</protein>
<evidence type="ECO:0000313" key="11">
    <source>
        <dbReference type="EMBL" id="PZQ64456.1"/>
    </source>
</evidence>
<proteinExistence type="inferred from homology"/>
<evidence type="ECO:0000256" key="9">
    <source>
        <dbReference type="PROSITE-ProRule" id="PRU10144"/>
    </source>
</evidence>
<keyword evidence="5" id="KW-0798">TonB box</keyword>
<comment type="caution">
    <text evidence="11">The sequence shown here is derived from an EMBL/GenBank/DDBJ whole genome shotgun (WGS) entry which is preliminary data.</text>
</comment>
<keyword evidence="3 8" id="KW-1134">Transmembrane beta strand</keyword>
<keyword evidence="11" id="KW-0675">Receptor</keyword>
<evidence type="ECO:0000256" key="7">
    <source>
        <dbReference type="ARBA" id="ARBA00023237"/>
    </source>
</evidence>
<evidence type="ECO:0000256" key="6">
    <source>
        <dbReference type="ARBA" id="ARBA00023136"/>
    </source>
</evidence>
<dbReference type="Gene3D" id="2.40.170.20">
    <property type="entry name" value="TonB-dependent receptor, beta-barrel domain"/>
    <property type="match status" value="1"/>
</dbReference>
<dbReference type="PROSITE" id="PS01156">
    <property type="entry name" value="TONB_DEPENDENT_REC_2"/>
    <property type="match status" value="1"/>
</dbReference>
<dbReference type="EMBL" id="QFPP01000545">
    <property type="protein sequence ID" value="PZQ64456.1"/>
    <property type="molecule type" value="Genomic_DNA"/>
</dbReference>
<evidence type="ECO:0000256" key="3">
    <source>
        <dbReference type="ARBA" id="ARBA00022452"/>
    </source>
</evidence>
<sequence>GSQAYRAAQGTRTRGYEFEVAGEVRTGWQVGASFTHAVARDADGVRLNTNVPKNTLKLFTSYLIPGIGQGLTVGGGFNWQSEIYTDKVGPSAVRFRQPSYATLDLMASLRINRQLSVAFALNNVFDKRYYTSTSASYYGAPRNARVTLKANF</sequence>
<feature type="short sequence motif" description="TonB C-terminal box" evidence="9">
    <location>
        <begin position="135"/>
        <end position="152"/>
    </location>
</feature>
<reference evidence="11 12" key="1">
    <citation type="submission" date="2017-08" db="EMBL/GenBank/DDBJ databases">
        <title>Infants hospitalized years apart are colonized by the same room-sourced microbial strains.</title>
        <authorList>
            <person name="Brooks B."/>
            <person name="Olm M.R."/>
            <person name="Firek B.A."/>
            <person name="Baker R."/>
            <person name="Thomas B.C."/>
            <person name="Morowitz M.J."/>
            <person name="Banfield J.F."/>
        </authorList>
    </citation>
    <scope>NUCLEOTIDE SEQUENCE [LARGE SCALE GENOMIC DNA]</scope>
    <source>
        <strain evidence="11">S2_005_003_R2_41</strain>
    </source>
</reference>
<keyword evidence="6 8" id="KW-0472">Membrane</keyword>
<dbReference type="PROSITE" id="PS52016">
    <property type="entry name" value="TONB_DEPENDENT_REC_3"/>
    <property type="match status" value="1"/>
</dbReference>
<dbReference type="SUPFAM" id="SSF56935">
    <property type="entry name" value="Porins"/>
    <property type="match status" value="1"/>
</dbReference>
<organism evidence="11 12">
    <name type="scientific">Variovorax paradoxus</name>
    <dbReference type="NCBI Taxonomy" id="34073"/>
    <lineage>
        <taxon>Bacteria</taxon>
        <taxon>Pseudomonadati</taxon>
        <taxon>Pseudomonadota</taxon>
        <taxon>Betaproteobacteria</taxon>
        <taxon>Burkholderiales</taxon>
        <taxon>Comamonadaceae</taxon>
        <taxon>Variovorax</taxon>
    </lineage>
</organism>
<evidence type="ECO:0000313" key="12">
    <source>
        <dbReference type="Proteomes" id="UP000249135"/>
    </source>
</evidence>
<dbReference type="InterPro" id="IPR010917">
    <property type="entry name" value="TonB_rcpt_CS"/>
</dbReference>